<dbReference type="Gene3D" id="3.30.740.10">
    <property type="entry name" value="Protein Inhibitor Of Neuronal Nitric Oxide Synthase"/>
    <property type="match status" value="2"/>
</dbReference>
<keyword evidence="12" id="KW-1185">Reference proteome</keyword>
<dbReference type="GO" id="GO:0005634">
    <property type="term" value="C:nucleus"/>
    <property type="evidence" value="ECO:0007669"/>
    <property type="project" value="UniProtKB-SubCell"/>
</dbReference>
<dbReference type="GO" id="GO:0007017">
    <property type="term" value="P:microtubule-based process"/>
    <property type="evidence" value="ECO:0007669"/>
    <property type="project" value="InterPro"/>
</dbReference>
<evidence type="ECO:0000256" key="6">
    <source>
        <dbReference type="ARBA" id="ARBA00022816"/>
    </source>
</evidence>
<keyword evidence="6" id="KW-0509">mRNA transport</keyword>
<evidence type="ECO:0000256" key="4">
    <source>
        <dbReference type="ARBA" id="ARBA00022490"/>
    </source>
</evidence>
<evidence type="ECO:0000256" key="8">
    <source>
        <dbReference type="ARBA" id="ARBA00023212"/>
    </source>
</evidence>
<sequence>MEPQKVIVKSTGMPEDMQDYAIRTCLKAMKILRHDKDVASTLKRQFNDKYGRTWHCIVGSNFGRQHLTMDCKKAVVKNADMPDEMQQFAVDTAAHAMTEYNIEKDIACYVKKEFDKVYGPTWHCIVGRNFGRFTMIFPHHFSEEIFDYSGELKLAVEN</sequence>
<dbReference type="SMART" id="SM01375">
    <property type="entry name" value="Dynein_light"/>
    <property type="match status" value="2"/>
</dbReference>
<dbReference type="InterPro" id="IPR001372">
    <property type="entry name" value="Dynein_light_chain_typ-1/2"/>
</dbReference>
<reference evidence="11" key="1">
    <citation type="submission" date="2022-04" db="EMBL/GenBank/DDBJ databases">
        <authorList>
            <person name="Xu L."/>
            <person name="Lv Z."/>
        </authorList>
    </citation>
    <scope>NUCLEOTIDE SEQUENCE</scope>
    <source>
        <strain evidence="11">LV_2022a</strain>
    </source>
</reference>
<keyword evidence="10" id="KW-0243">Dynein</keyword>
<reference evidence="11" key="2">
    <citation type="journal article" date="2023" name="Infect Dis Poverty">
        <title>Chromosome-scale genome of the human blood fluke Schistosoma mekongi and its implications for public health.</title>
        <authorList>
            <person name="Zhou M."/>
            <person name="Xu L."/>
            <person name="Xu D."/>
            <person name="Chen W."/>
            <person name="Khan J."/>
            <person name="Hu Y."/>
            <person name="Huang H."/>
            <person name="Wei H."/>
            <person name="Zhang Y."/>
            <person name="Chusongsang P."/>
            <person name="Tanasarnprasert K."/>
            <person name="Hu X."/>
            <person name="Limpanont Y."/>
            <person name="Lv Z."/>
        </authorList>
    </citation>
    <scope>NUCLEOTIDE SEQUENCE</scope>
    <source>
        <strain evidence="11">LV_2022a</strain>
    </source>
</reference>
<evidence type="ECO:0000256" key="5">
    <source>
        <dbReference type="ARBA" id="ARBA00022701"/>
    </source>
</evidence>
<dbReference type="PANTHER" id="PTHR11886">
    <property type="entry name" value="DYNEIN LIGHT CHAIN"/>
    <property type="match status" value="1"/>
</dbReference>
<name>A0AAE1Z5P6_SCHME</name>
<evidence type="ECO:0000256" key="3">
    <source>
        <dbReference type="ARBA" id="ARBA00022448"/>
    </source>
</evidence>
<keyword evidence="3" id="KW-0813">Transport</keyword>
<keyword evidence="10" id="KW-0505">Motor protein</keyword>
<organism evidence="11 12">
    <name type="scientific">Schistosoma mekongi</name>
    <name type="common">Parasitic worm</name>
    <dbReference type="NCBI Taxonomy" id="38744"/>
    <lineage>
        <taxon>Eukaryota</taxon>
        <taxon>Metazoa</taxon>
        <taxon>Spiralia</taxon>
        <taxon>Lophotrochozoa</taxon>
        <taxon>Platyhelminthes</taxon>
        <taxon>Trematoda</taxon>
        <taxon>Digenea</taxon>
        <taxon>Strigeidida</taxon>
        <taxon>Schistosomatoidea</taxon>
        <taxon>Schistosomatidae</taxon>
        <taxon>Schistosoma</taxon>
    </lineage>
</organism>
<protein>
    <recommendedName>
        <fullName evidence="10">Dynein light chain</fullName>
    </recommendedName>
</protein>
<keyword evidence="8 10" id="KW-0206">Cytoskeleton</keyword>
<dbReference type="GO" id="GO:0051028">
    <property type="term" value="P:mRNA transport"/>
    <property type="evidence" value="ECO:0007669"/>
    <property type="project" value="UniProtKB-KW"/>
</dbReference>
<dbReference type="AlphaFoldDB" id="A0AAE1Z5P6"/>
<keyword evidence="9" id="KW-0539">Nucleus</keyword>
<dbReference type="GO" id="GO:0015031">
    <property type="term" value="P:protein transport"/>
    <property type="evidence" value="ECO:0007669"/>
    <property type="project" value="UniProtKB-KW"/>
</dbReference>
<proteinExistence type="inferred from homology"/>
<evidence type="ECO:0000256" key="9">
    <source>
        <dbReference type="ARBA" id="ARBA00023242"/>
    </source>
</evidence>
<evidence type="ECO:0000256" key="1">
    <source>
        <dbReference type="ARBA" id="ARBA00004123"/>
    </source>
</evidence>
<evidence type="ECO:0000256" key="10">
    <source>
        <dbReference type="RuleBase" id="RU365010"/>
    </source>
</evidence>
<dbReference type="Proteomes" id="UP001292079">
    <property type="component" value="Unassembled WGS sequence"/>
</dbReference>
<gene>
    <name evidence="11" type="ORF">MN116_008867</name>
</gene>
<dbReference type="GO" id="GO:0045505">
    <property type="term" value="F:dynein intermediate chain binding"/>
    <property type="evidence" value="ECO:0007669"/>
    <property type="project" value="TreeGrafter"/>
</dbReference>
<dbReference type="SUPFAM" id="SSF54648">
    <property type="entry name" value="DLC"/>
    <property type="match status" value="2"/>
</dbReference>
<keyword evidence="4 10" id="KW-0963">Cytoplasm</keyword>
<dbReference type="EMBL" id="JALJAT010000158">
    <property type="protein sequence ID" value="KAK4467362.1"/>
    <property type="molecule type" value="Genomic_DNA"/>
</dbReference>
<dbReference type="GO" id="GO:0005868">
    <property type="term" value="C:cytoplasmic dynein complex"/>
    <property type="evidence" value="ECO:0007669"/>
    <property type="project" value="TreeGrafter"/>
</dbReference>
<dbReference type="GO" id="GO:0005874">
    <property type="term" value="C:microtubule"/>
    <property type="evidence" value="ECO:0007669"/>
    <property type="project" value="UniProtKB-KW"/>
</dbReference>
<comment type="similarity">
    <text evidence="10">Belongs to the dynein light chain family.</text>
</comment>
<dbReference type="FunFam" id="3.30.740.10:FF:000005">
    <property type="entry name" value="Dynein light chain"/>
    <property type="match status" value="1"/>
</dbReference>
<keyword evidence="7" id="KW-0653">Protein transport</keyword>
<dbReference type="CDD" id="cd21452">
    <property type="entry name" value="DLC-like_DYNLL1_DYNLL2"/>
    <property type="match status" value="1"/>
</dbReference>
<comment type="subcellular location">
    <subcellularLocation>
        <location evidence="2 10">Cytoplasm</location>
        <location evidence="2 10">Cytoskeleton</location>
    </subcellularLocation>
    <subcellularLocation>
        <location evidence="1">Nucleus</location>
    </subcellularLocation>
</comment>
<evidence type="ECO:0000313" key="12">
    <source>
        <dbReference type="Proteomes" id="UP001292079"/>
    </source>
</evidence>
<dbReference type="Pfam" id="PF01221">
    <property type="entry name" value="Dynein_light"/>
    <property type="match status" value="2"/>
</dbReference>
<evidence type="ECO:0000256" key="2">
    <source>
        <dbReference type="ARBA" id="ARBA00004245"/>
    </source>
</evidence>
<accession>A0AAE1Z5P6</accession>
<comment type="caution">
    <text evidence="11">The sequence shown here is derived from an EMBL/GenBank/DDBJ whole genome shotgun (WGS) entry which is preliminary data.</text>
</comment>
<dbReference type="InterPro" id="IPR037177">
    <property type="entry name" value="DLC_sf"/>
</dbReference>
<evidence type="ECO:0000313" key="11">
    <source>
        <dbReference type="EMBL" id="KAK4467362.1"/>
    </source>
</evidence>
<evidence type="ECO:0000256" key="7">
    <source>
        <dbReference type="ARBA" id="ARBA00022927"/>
    </source>
</evidence>
<dbReference type="PANTHER" id="PTHR11886:SF35">
    <property type="entry name" value="DYNEIN LIGHT CHAIN"/>
    <property type="match status" value="1"/>
</dbReference>
<keyword evidence="5 10" id="KW-0493">Microtubule</keyword>